<organism evidence="1 2">
    <name type="scientific">Mycobacterium intracellulare</name>
    <dbReference type="NCBI Taxonomy" id="1767"/>
    <lineage>
        <taxon>Bacteria</taxon>
        <taxon>Bacillati</taxon>
        <taxon>Actinomycetota</taxon>
        <taxon>Actinomycetes</taxon>
        <taxon>Mycobacteriales</taxon>
        <taxon>Mycobacteriaceae</taxon>
        <taxon>Mycobacterium</taxon>
        <taxon>Mycobacterium avium complex (MAC)</taxon>
    </lineage>
</organism>
<protein>
    <submittedName>
        <fullName evidence="1">Uncharacterized protein</fullName>
    </submittedName>
</protein>
<dbReference type="EMBL" id="AP024255">
    <property type="protein sequence ID" value="BCO99892.1"/>
    <property type="molecule type" value="Genomic_DNA"/>
</dbReference>
<evidence type="ECO:0000313" key="2">
    <source>
        <dbReference type="Proteomes" id="UP000595205"/>
    </source>
</evidence>
<name>A0A1A2SI01_MYCIT</name>
<dbReference type="AlphaFoldDB" id="A0A1A2SI01"/>
<reference evidence="1 2" key="1">
    <citation type="submission" date="2020-12" db="EMBL/GenBank/DDBJ databases">
        <title>Genome sequence of clinical Mycobacterium intracellulare strains.</title>
        <authorList>
            <person name="Tateishi Y."/>
            <person name="Matsumoto S."/>
            <person name="Fukushima Y."/>
            <person name="Nakajima C."/>
            <person name="Suzuki Y."/>
        </authorList>
    </citation>
    <scope>NUCLEOTIDE SEQUENCE [LARGE SCALE GENOMIC DNA]</scope>
    <source>
        <strain evidence="1 2">M018</strain>
    </source>
</reference>
<evidence type="ECO:0000313" key="1">
    <source>
        <dbReference type="EMBL" id="BCO99892.1"/>
    </source>
</evidence>
<accession>A0A1A2SI01</accession>
<dbReference type="OMA" id="MITHEHV"/>
<dbReference type="GeneID" id="45454640"/>
<dbReference type="Proteomes" id="UP000595205">
    <property type="component" value="Chromosome"/>
</dbReference>
<proteinExistence type="predicted"/>
<sequence length="83" mass="8962">MTIGADDVRRLLASQEQDAALVVVEGRAAVVTPEDLNSAEYRGALQVATRQELVQRIGRAELSDRELAEQAEDLDTAVRNLGG</sequence>
<gene>
    <name evidence="1" type="ORF">MINTM018_26620</name>
</gene>
<dbReference type="OrthoDB" id="3430612at2"/>
<dbReference type="RefSeq" id="WP_008256642.1">
    <property type="nucleotide sequence ID" value="NZ_AP024255.1"/>
</dbReference>